<keyword evidence="2" id="KW-1185">Reference proteome</keyword>
<sequence length="96" mass="11659">MERHLWLEWLKPAFDQRFNELANVIGKCDAGRAYHHQQRDIEQRLKEELTNNQYQIILEWEEALNYRNAVEKEAMYMAGVRDGMRLVKQLHDWISE</sequence>
<proteinExistence type="predicted"/>
<evidence type="ECO:0000313" key="2">
    <source>
        <dbReference type="Proteomes" id="UP001596108"/>
    </source>
</evidence>
<dbReference type="Proteomes" id="UP001596108">
    <property type="component" value="Unassembled WGS sequence"/>
</dbReference>
<dbReference type="EMBL" id="JBHSNC010000042">
    <property type="protein sequence ID" value="MFC5530470.1"/>
    <property type="molecule type" value="Genomic_DNA"/>
</dbReference>
<organism evidence="1 2">
    <name type="scientific">Cohnella yongneupensis</name>
    <dbReference type="NCBI Taxonomy" id="425006"/>
    <lineage>
        <taxon>Bacteria</taxon>
        <taxon>Bacillati</taxon>
        <taxon>Bacillota</taxon>
        <taxon>Bacilli</taxon>
        <taxon>Bacillales</taxon>
        <taxon>Paenibacillaceae</taxon>
        <taxon>Cohnella</taxon>
    </lineage>
</organism>
<reference evidence="2" key="1">
    <citation type="journal article" date="2019" name="Int. J. Syst. Evol. Microbiol.">
        <title>The Global Catalogue of Microorganisms (GCM) 10K type strain sequencing project: providing services to taxonomists for standard genome sequencing and annotation.</title>
        <authorList>
            <consortium name="The Broad Institute Genomics Platform"/>
            <consortium name="The Broad Institute Genome Sequencing Center for Infectious Disease"/>
            <person name="Wu L."/>
            <person name="Ma J."/>
        </authorList>
    </citation>
    <scope>NUCLEOTIDE SEQUENCE [LARGE SCALE GENOMIC DNA]</scope>
    <source>
        <strain evidence="2">CGMCC 1.18578</strain>
    </source>
</reference>
<protein>
    <submittedName>
        <fullName evidence="1">Uncharacterized protein</fullName>
    </submittedName>
</protein>
<name>A0ABW0R287_9BACL</name>
<evidence type="ECO:0000313" key="1">
    <source>
        <dbReference type="EMBL" id="MFC5530470.1"/>
    </source>
</evidence>
<comment type="caution">
    <text evidence="1">The sequence shown here is derived from an EMBL/GenBank/DDBJ whole genome shotgun (WGS) entry which is preliminary data.</text>
</comment>
<dbReference type="RefSeq" id="WP_378112408.1">
    <property type="nucleotide sequence ID" value="NZ_JBHSNC010000042.1"/>
</dbReference>
<gene>
    <name evidence="1" type="ORF">ACFPQ4_13620</name>
</gene>
<accession>A0ABW0R287</accession>